<evidence type="ECO:0000259" key="5">
    <source>
        <dbReference type="Pfam" id="PF12697"/>
    </source>
</evidence>
<dbReference type="PRINTS" id="PR00412">
    <property type="entry name" value="EPOXHYDRLASE"/>
</dbReference>
<evidence type="ECO:0000256" key="3">
    <source>
        <dbReference type="SAM" id="MobiDB-lite"/>
    </source>
</evidence>
<feature type="region of interest" description="Disordered" evidence="3">
    <location>
        <begin position="345"/>
        <end position="370"/>
    </location>
</feature>
<evidence type="ECO:0000256" key="1">
    <source>
        <dbReference type="ARBA" id="ARBA00022801"/>
    </source>
</evidence>
<dbReference type="SUPFAM" id="SSF53474">
    <property type="entry name" value="alpha/beta-Hydrolases"/>
    <property type="match status" value="2"/>
</dbReference>
<dbReference type="GO" id="GO:0016787">
    <property type="term" value="F:hydrolase activity"/>
    <property type="evidence" value="ECO:0007669"/>
    <property type="project" value="UniProtKB-KW"/>
</dbReference>
<reference evidence="6" key="1">
    <citation type="submission" date="2020-07" db="EMBL/GenBank/DDBJ databases">
        <authorList>
            <person name="Lin J."/>
        </authorList>
    </citation>
    <scope>NUCLEOTIDE SEQUENCE</scope>
</reference>
<accession>A0A6V7PCS6</accession>
<name>A0A6V7PCS6_ANACO</name>
<dbReference type="Gene3D" id="3.40.50.1820">
    <property type="entry name" value="alpha/beta hydrolase"/>
    <property type="match status" value="2"/>
</dbReference>
<feature type="domain" description="AB hydrolase-1" evidence="5">
    <location>
        <begin position="309"/>
        <end position="560"/>
    </location>
</feature>
<evidence type="ECO:0000313" key="6">
    <source>
        <dbReference type="EMBL" id="CAD1828494.1"/>
    </source>
</evidence>
<dbReference type="AlphaFoldDB" id="A0A6V7PCS6"/>
<evidence type="ECO:0000256" key="2">
    <source>
        <dbReference type="ARBA" id="ARBA00038334"/>
    </source>
</evidence>
<dbReference type="PANTHER" id="PTHR43329">
    <property type="entry name" value="EPOXIDE HYDROLASE"/>
    <property type="match status" value="1"/>
</dbReference>
<gene>
    <name evidence="6" type="ORF">CB5_LOCUS11705</name>
</gene>
<feature type="compositionally biased region" description="Low complexity" evidence="3">
    <location>
        <begin position="357"/>
        <end position="370"/>
    </location>
</feature>
<organism evidence="6">
    <name type="scientific">Ananas comosus var. bracteatus</name>
    <name type="common">red pineapple</name>
    <dbReference type="NCBI Taxonomy" id="296719"/>
    <lineage>
        <taxon>Eukaryota</taxon>
        <taxon>Viridiplantae</taxon>
        <taxon>Streptophyta</taxon>
        <taxon>Embryophyta</taxon>
        <taxon>Tracheophyta</taxon>
        <taxon>Spermatophyta</taxon>
        <taxon>Magnoliopsida</taxon>
        <taxon>Liliopsida</taxon>
        <taxon>Poales</taxon>
        <taxon>Bromeliaceae</taxon>
        <taxon>Bromelioideae</taxon>
        <taxon>Ananas</taxon>
    </lineage>
</organism>
<dbReference type="InterPro" id="IPR029058">
    <property type="entry name" value="AB_hydrolase_fold"/>
</dbReference>
<dbReference type="Pfam" id="PF12697">
    <property type="entry name" value="Abhydrolase_6"/>
    <property type="match status" value="1"/>
</dbReference>
<keyword evidence="1" id="KW-0378">Hydrolase</keyword>
<evidence type="ECO:0000259" key="4">
    <source>
        <dbReference type="Pfam" id="PF00561"/>
    </source>
</evidence>
<sequence length="569" mass="63892">MVVDCMRRLCYCCCPRSASSAEPEIAMDVGGENGITHRTVEVNGIKMHVAEKGEGPVVLLFHGFPELWYAWRHQIHGLAARGFRAVAPDLRGYGDSEAPPEAADYTIFHIVGDLVALIDTLGSDQVFVGHDWGAKIAWNLCMFRPEKVKALVNLSVAFSPWNPARKPVEYLRSLYGDDYYVCRFQEPGVIEAEFARLGLHCKFEKTGFTGALNYYRSLDTNWELTAPWTGAQIKKYVPNLDEVVVMKGVGHFINEEKPNEITKHISKRVESGEGEREVRRMDDVTITHRTVEVNGIKMHVAEKGEGAVVLLLHGFPELWYSWRHQIVSLAARGFRAVAPTSAASAAPTLRSPPLPTPCSTSSAISSHSSTPSVFVVGHDWGAMVAWSLCMFRPDKVTALVNLSVAFQPRSPHLKPLEMLRAIYGDDYYICAFQDPERSEAEFARINTGLLLKKFFTYRDPLPDINYYASKFEKSGFTGGLNYYRALDSTWELTAPWTGVEIRVPAKFIVGDQDLTYHIPGVKEYIHEGGFKKDVPLLQEVVIMVGVGHFINQEKPQEIADHIYEFIKKF</sequence>
<protein>
    <recommendedName>
        <fullName evidence="4 5">AB hydrolase-1 domain-containing protein</fullName>
    </recommendedName>
</protein>
<comment type="similarity">
    <text evidence="2">Belongs to the AB hydrolase superfamily. Epoxide hydrolase family.</text>
</comment>
<dbReference type="EMBL" id="LR862147">
    <property type="protein sequence ID" value="CAD1828494.1"/>
    <property type="molecule type" value="Genomic_DNA"/>
</dbReference>
<dbReference type="InterPro" id="IPR000639">
    <property type="entry name" value="Epox_hydrolase-like"/>
</dbReference>
<feature type="domain" description="AB hydrolase-1" evidence="4">
    <location>
        <begin position="56"/>
        <end position="167"/>
    </location>
</feature>
<dbReference type="Pfam" id="PF00561">
    <property type="entry name" value="Abhydrolase_1"/>
    <property type="match status" value="1"/>
</dbReference>
<dbReference type="InterPro" id="IPR000073">
    <property type="entry name" value="AB_hydrolase_1"/>
</dbReference>
<proteinExistence type="inferred from homology"/>